<gene>
    <name evidence="2" type="ORF">RBH19_07510</name>
</gene>
<evidence type="ECO:0000313" key="2">
    <source>
        <dbReference type="EMBL" id="MDQ2069715.1"/>
    </source>
</evidence>
<dbReference type="InterPro" id="IPR052721">
    <property type="entry name" value="ET_Amicyanin"/>
</dbReference>
<accession>A0ABU0W8D1</accession>
<evidence type="ECO:0000313" key="3">
    <source>
        <dbReference type="Proteomes" id="UP001239019"/>
    </source>
</evidence>
<feature type="chain" id="PRO_5045606458" evidence="1">
    <location>
        <begin position="25"/>
        <end position="215"/>
    </location>
</feature>
<dbReference type="Gene3D" id="2.60.40.420">
    <property type="entry name" value="Cupredoxins - blue copper proteins"/>
    <property type="match status" value="1"/>
</dbReference>
<organism evidence="2 3">
    <name type="scientific">Natronospira bacteriovora</name>
    <dbReference type="NCBI Taxonomy" id="3069753"/>
    <lineage>
        <taxon>Bacteria</taxon>
        <taxon>Pseudomonadati</taxon>
        <taxon>Pseudomonadota</taxon>
        <taxon>Gammaproteobacteria</taxon>
        <taxon>Natronospirales</taxon>
        <taxon>Natronospiraceae</taxon>
        <taxon>Natronospira</taxon>
    </lineage>
</organism>
<dbReference type="Proteomes" id="UP001239019">
    <property type="component" value="Unassembled WGS sequence"/>
</dbReference>
<protein>
    <submittedName>
        <fullName evidence="2">Methylamine utilization protein</fullName>
    </submittedName>
</protein>
<dbReference type="InterPro" id="IPR008972">
    <property type="entry name" value="Cupredoxin"/>
</dbReference>
<keyword evidence="1" id="KW-0732">Signal</keyword>
<dbReference type="PANTHER" id="PTHR36507:SF1">
    <property type="entry name" value="BLL1555 PROTEIN"/>
    <property type="match status" value="1"/>
</dbReference>
<dbReference type="SUPFAM" id="SSF49503">
    <property type="entry name" value="Cupredoxins"/>
    <property type="match status" value="1"/>
</dbReference>
<evidence type="ECO:0000256" key="1">
    <source>
        <dbReference type="SAM" id="SignalP"/>
    </source>
</evidence>
<feature type="signal peptide" evidence="1">
    <location>
        <begin position="1"/>
        <end position="24"/>
    </location>
</feature>
<dbReference type="CDD" id="cd04221">
    <property type="entry name" value="MauL"/>
    <property type="match status" value="1"/>
</dbReference>
<dbReference type="PANTHER" id="PTHR36507">
    <property type="entry name" value="BLL1555 PROTEIN"/>
    <property type="match status" value="1"/>
</dbReference>
<keyword evidence="3" id="KW-1185">Reference proteome</keyword>
<reference evidence="2 3" key="1">
    <citation type="submission" date="2023-08" db="EMBL/GenBank/DDBJ databases">
        <title>Whole-genome sequencing of halo(alkali)philic microorganisms from hypersaline lakes.</title>
        <authorList>
            <person name="Sorokin D.Y."/>
            <person name="Abbas B."/>
            <person name="Merkel A.Y."/>
        </authorList>
    </citation>
    <scope>NUCLEOTIDE SEQUENCE [LARGE SCALE GENOMIC DNA]</scope>
    <source>
        <strain evidence="2 3">AB-CW4</strain>
    </source>
</reference>
<proteinExistence type="predicted"/>
<comment type="caution">
    <text evidence="2">The sequence shown here is derived from an EMBL/GenBank/DDBJ whole genome shotgun (WGS) entry which is preliminary data.</text>
</comment>
<dbReference type="EMBL" id="JAVDDT010000004">
    <property type="protein sequence ID" value="MDQ2069715.1"/>
    <property type="molecule type" value="Genomic_DNA"/>
</dbReference>
<sequence length="215" mass="24250">MSRSTLPLLSTILGLALMPGQPIASNLTLELSAESGDISETLVSLQPVDADTEVQGEDLAKMDQIDRQFSPRAIAIKPGSHVRFLNNDDVRHHVYSFSAAKRFELPLFKGDPPEDIHFEKTGEVVLGCNIHDWMVGWVHVMETPYFGFADNEGQITLEVPPGEYELVIWHPDATSDSRRVEETIRITEDGVTLERDLELTPAADDQIDRRRRRRF</sequence>
<dbReference type="SUPFAM" id="SSF49452">
    <property type="entry name" value="Starch-binding domain-like"/>
    <property type="match status" value="1"/>
</dbReference>
<dbReference type="InterPro" id="IPR034242">
    <property type="entry name" value="MauL"/>
</dbReference>
<dbReference type="InterPro" id="IPR013784">
    <property type="entry name" value="Carb-bd-like_fold"/>
</dbReference>
<dbReference type="RefSeq" id="WP_306728215.1">
    <property type="nucleotide sequence ID" value="NZ_JAVDDT010000004.1"/>
</dbReference>
<name>A0ABU0W8D1_9GAMM</name>